<dbReference type="PANTHER" id="PTHR24171">
    <property type="entry name" value="ANKYRIN REPEAT DOMAIN-CONTAINING PROTEIN 39-RELATED"/>
    <property type="match status" value="1"/>
</dbReference>
<dbReference type="Pfam" id="PF13637">
    <property type="entry name" value="Ank_4"/>
    <property type="match status" value="1"/>
</dbReference>
<accession>A0A812XDP7</accession>
<dbReference type="InterPro" id="IPR036770">
    <property type="entry name" value="Ankyrin_rpt-contain_sf"/>
</dbReference>
<feature type="repeat" description="ANK" evidence="3">
    <location>
        <begin position="177"/>
        <end position="210"/>
    </location>
</feature>
<name>A0A812XDP7_SYMPI</name>
<feature type="repeat" description="ANK" evidence="3">
    <location>
        <begin position="244"/>
        <end position="276"/>
    </location>
</feature>
<dbReference type="Pfam" id="PF00023">
    <property type="entry name" value="Ank"/>
    <property type="match status" value="1"/>
</dbReference>
<evidence type="ECO:0000313" key="5">
    <source>
        <dbReference type="EMBL" id="CAE7718963.1"/>
    </source>
</evidence>
<feature type="region of interest" description="Disordered" evidence="4">
    <location>
        <begin position="503"/>
        <end position="523"/>
    </location>
</feature>
<dbReference type="OrthoDB" id="7464126at2759"/>
<dbReference type="PROSITE" id="PS50297">
    <property type="entry name" value="ANK_REP_REGION"/>
    <property type="match status" value="8"/>
</dbReference>
<dbReference type="PANTHER" id="PTHR24171:SF10">
    <property type="entry name" value="ANKYRIN REPEAT DOMAIN-CONTAINING PROTEIN 29-LIKE"/>
    <property type="match status" value="1"/>
</dbReference>
<evidence type="ECO:0000256" key="2">
    <source>
        <dbReference type="ARBA" id="ARBA00023043"/>
    </source>
</evidence>
<feature type="repeat" description="ANK" evidence="3">
    <location>
        <begin position="211"/>
        <end position="243"/>
    </location>
</feature>
<dbReference type="Gene3D" id="1.25.40.20">
    <property type="entry name" value="Ankyrin repeat-containing domain"/>
    <property type="match status" value="4"/>
</dbReference>
<dbReference type="Proteomes" id="UP000649617">
    <property type="component" value="Unassembled WGS sequence"/>
</dbReference>
<dbReference type="PRINTS" id="PR01415">
    <property type="entry name" value="ANKYRIN"/>
</dbReference>
<feature type="repeat" description="ANK" evidence="3">
    <location>
        <begin position="443"/>
        <end position="475"/>
    </location>
</feature>
<gene>
    <name evidence="5" type="primary">ANKRD50</name>
    <name evidence="5" type="ORF">SPIL2461_LOCUS20456</name>
</gene>
<keyword evidence="1" id="KW-0677">Repeat</keyword>
<dbReference type="SUPFAM" id="SSF48403">
    <property type="entry name" value="Ankyrin repeat"/>
    <property type="match status" value="1"/>
</dbReference>
<dbReference type="GO" id="GO:0004842">
    <property type="term" value="F:ubiquitin-protein transferase activity"/>
    <property type="evidence" value="ECO:0007669"/>
    <property type="project" value="TreeGrafter"/>
</dbReference>
<dbReference type="Pfam" id="PF12796">
    <property type="entry name" value="Ank_2"/>
    <property type="match status" value="2"/>
</dbReference>
<feature type="repeat" description="ANK" evidence="3">
    <location>
        <begin position="344"/>
        <end position="376"/>
    </location>
</feature>
<dbReference type="PROSITE" id="PS50088">
    <property type="entry name" value="ANK_REPEAT"/>
    <property type="match status" value="9"/>
</dbReference>
<proteinExistence type="predicted"/>
<evidence type="ECO:0000256" key="3">
    <source>
        <dbReference type="PROSITE-ProRule" id="PRU00023"/>
    </source>
</evidence>
<protein>
    <submittedName>
        <fullName evidence="5">ANKRD50 protein</fullName>
    </submittedName>
</protein>
<dbReference type="EMBL" id="CAJNIZ010045398">
    <property type="protein sequence ID" value="CAE7718963.1"/>
    <property type="molecule type" value="Genomic_DNA"/>
</dbReference>
<dbReference type="AlphaFoldDB" id="A0A812XDP7"/>
<feature type="repeat" description="ANK" evidence="3">
    <location>
        <begin position="309"/>
        <end position="341"/>
    </location>
</feature>
<sequence>MAGDVVVELHPDTICGSSSLVGEITERLSKILNFSSFGIKLVSSGIVLADQQSWHELGKPQEIQLVTLPLVTHLERDLLAAVRKEDVCKVEKILQKPHDAACTYPDGTPLLVEASRKGNHEIVKLLHRALADIDSTGRNGRTALYEAIAAYDLARGHFEVVHFLVDAGANTDKPDWLGNTPLHAAVSGGYNTEVVRLLLKASADMDRPNSQGVTPLRAAARWGHVEDVAALLEATSDPNKADTSGGTALLAAVLRGNTRMVQLLVEKQAEVDQGQQHEAPLLAAIHSRHVEIARCLANAQADVRRTSADGMTPLHAAAAQGHLPMVQFLVQANCAPDVNKADTTGDTPLLSAIWLGFADVVRLLIDCRADADHADKSNNTPLHAAATQGDIAIVQCLLSARADPNSSNDERDTPLFTAVWSDHVEPVRQLLDAGADMQAVDGKGSTVAHVAARLGRAPLIRALLEARANMERTDSQGYTPLLEAEAGAHQEVVDLLLGRSDAWDADNGPPSLGPSRTYGYPLG</sequence>
<evidence type="ECO:0000256" key="4">
    <source>
        <dbReference type="SAM" id="MobiDB-lite"/>
    </source>
</evidence>
<dbReference type="SMART" id="SM00248">
    <property type="entry name" value="ANK"/>
    <property type="match status" value="12"/>
</dbReference>
<comment type="caution">
    <text evidence="5">The sequence shown here is derived from an EMBL/GenBank/DDBJ whole genome shotgun (WGS) entry which is preliminary data.</text>
</comment>
<evidence type="ECO:0000256" key="1">
    <source>
        <dbReference type="ARBA" id="ARBA00022737"/>
    </source>
</evidence>
<organism evidence="5 6">
    <name type="scientific">Symbiodinium pilosum</name>
    <name type="common">Dinoflagellate</name>
    <dbReference type="NCBI Taxonomy" id="2952"/>
    <lineage>
        <taxon>Eukaryota</taxon>
        <taxon>Sar</taxon>
        <taxon>Alveolata</taxon>
        <taxon>Dinophyceae</taxon>
        <taxon>Suessiales</taxon>
        <taxon>Symbiodiniaceae</taxon>
        <taxon>Symbiodinium</taxon>
    </lineage>
</organism>
<feature type="repeat" description="ANK" evidence="3">
    <location>
        <begin position="410"/>
        <end position="442"/>
    </location>
</feature>
<keyword evidence="6" id="KW-1185">Reference proteome</keyword>
<feature type="repeat" description="ANK" evidence="3">
    <location>
        <begin position="377"/>
        <end position="409"/>
    </location>
</feature>
<reference evidence="5" key="1">
    <citation type="submission" date="2021-02" db="EMBL/GenBank/DDBJ databases">
        <authorList>
            <person name="Dougan E. K."/>
            <person name="Rhodes N."/>
            <person name="Thang M."/>
            <person name="Chan C."/>
        </authorList>
    </citation>
    <scope>NUCLEOTIDE SEQUENCE</scope>
</reference>
<dbReference type="GO" id="GO:0085020">
    <property type="term" value="P:protein K6-linked ubiquitination"/>
    <property type="evidence" value="ECO:0007669"/>
    <property type="project" value="TreeGrafter"/>
</dbReference>
<evidence type="ECO:0000313" key="6">
    <source>
        <dbReference type="Proteomes" id="UP000649617"/>
    </source>
</evidence>
<keyword evidence="2 3" id="KW-0040">ANK repeat</keyword>
<feature type="repeat" description="ANK" evidence="3">
    <location>
        <begin position="139"/>
        <end position="176"/>
    </location>
</feature>
<dbReference type="InterPro" id="IPR002110">
    <property type="entry name" value="Ankyrin_rpt"/>
</dbReference>